<evidence type="ECO:0000313" key="1">
    <source>
        <dbReference type="EMBL" id="KAA6328128.1"/>
    </source>
</evidence>
<gene>
    <name evidence="1" type="ORF">EZS27_022942</name>
</gene>
<dbReference type="AlphaFoldDB" id="A0A5J4R3H2"/>
<proteinExistence type="predicted"/>
<name>A0A5J4R3H2_9ZZZZ</name>
<reference evidence="1" key="1">
    <citation type="submission" date="2019-03" db="EMBL/GenBank/DDBJ databases">
        <title>Single cell metagenomics reveals metabolic interactions within the superorganism composed of flagellate Streblomastix strix and complex community of Bacteroidetes bacteria on its surface.</title>
        <authorList>
            <person name="Treitli S.C."/>
            <person name="Kolisko M."/>
            <person name="Husnik F."/>
            <person name="Keeling P."/>
            <person name="Hampl V."/>
        </authorList>
    </citation>
    <scope>NUCLEOTIDE SEQUENCE</scope>
    <source>
        <strain evidence="1">STM</strain>
    </source>
</reference>
<feature type="non-terminal residue" evidence="1">
    <location>
        <position position="1"/>
    </location>
</feature>
<sequence>TLKAQENIPKMEKNAFPTPLYRKYFDPLDSLYVLSAPVFKPDLDYYRLFVPLAYYHAPIKQISEMKCTNIFHQPALSKIKYKIGKFK</sequence>
<dbReference type="EMBL" id="SNRY01001870">
    <property type="protein sequence ID" value="KAA6328128.1"/>
    <property type="molecule type" value="Genomic_DNA"/>
</dbReference>
<protein>
    <submittedName>
        <fullName evidence="1">Uncharacterized protein</fullName>
    </submittedName>
</protein>
<comment type="caution">
    <text evidence="1">The sequence shown here is derived from an EMBL/GenBank/DDBJ whole genome shotgun (WGS) entry which is preliminary data.</text>
</comment>
<accession>A0A5J4R3H2</accession>
<organism evidence="1">
    <name type="scientific">termite gut metagenome</name>
    <dbReference type="NCBI Taxonomy" id="433724"/>
    <lineage>
        <taxon>unclassified sequences</taxon>
        <taxon>metagenomes</taxon>
        <taxon>organismal metagenomes</taxon>
    </lineage>
</organism>